<proteinExistence type="predicted"/>
<protein>
    <submittedName>
        <fullName evidence="3">Uncharacterized protein LOC117574651</fullName>
    </submittedName>
</protein>
<keyword evidence="1" id="KW-0732">Signal</keyword>
<dbReference type="Proteomes" id="UP000515160">
    <property type="component" value="Chromosome 2R"/>
</dbReference>
<dbReference type="GeneID" id="117574651"/>
<feature type="chain" id="PRO_5027701672" evidence="1">
    <location>
        <begin position="22"/>
        <end position="114"/>
    </location>
</feature>
<keyword evidence="2" id="KW-1185">Reference proteome</keyword>
<evidence type="ECO:0000256" key="1">
    <source>
        <dbReference type="SAM" id="SignalP"/>
    </source>
</evidence>
<evidence type="ECO:0000313" key="2">
    <source>
        <dbReference type="Proteomes" id="UP000515160"/>
    </source>
</evidence>
<organism evidence="2 3">
    <name type="scientific">Drosophila albomicans</name>
    <name type="common">Fruit fly</name>
    <dbReference type="NCBI Taxonomy" id="7291"/>
    <lineage>
        <taxon>Eukaryota</taxon>
        <taxon>Metazoa</taxon>
        <taxon>Ecdysozoa</taxon>
        <taxon>Arthropoda</taxon>
        <taxon>Hexapoda</taxon>
        <taxon>Insecta</taxon>
        <taxon>Pterygota</taxon>
        <taxon>Neoptera</taxon>
        <taxon>Endopterygota</taxon>
        <taxon>Diptera</taxon>
        <taxon>Brachycera</taxon>
        <taxon>Muscomorpha</taxon>
        <taxon>Ephydroidea</taxon>
        <taxon>Drosophilidae</taxon>
        <taxon>Drosophila</taxon>
    </lineage>
</organism>
<feature type="signal peptide" evidence="1">
    <location>
        <begin position="1"/>
        <end position="21"/>
    </location>
</feature>
<gene>
    <name evidence="3" type="primary">LOC117574651</name>
</gene>
<sequence length="114" mass="12561">MKFILAISLLLCLSLSYEVNASCSGDCPETEDVVWALGGGCSVFRNKCFFDKANCTRRPALQIVTKEECQKHCASACPQNYDPVSGDYKGQIRHFGNACEKIVHSCQTGETFLN</sequence>
<dbReference type="AlphaFoldDB" id="A0A6P8XDU1"/>
<dbReference type="RefSeq" id="XP_034114446.1">
    <property type="nucleotide sequence ID" value="XM_034258555.2"/>
</dbReference>
<accession>A0A6P8XDU1</accession>
<dbReference type="Gene3D" id="3.30.60.30">
    <property type="match status" value="2"/>
</dbReference>
<dbReference type="OrthoDB" id="8056624at2759"/>
<evidence type="ECO:0000313" key="3">
    <source>
        <dbReference type="RefSeq" id="XP_034114446.1"/>
    </source>
</evidence>
<reference evidence="3" key="1">
    <citation type="submission" date="2025-08" db="UniProtKB">
        <authorList>
            <consortium name="RefSeq"/>
        </authorList>
    </citation>
    <scope>IDENTIFICATION</scope>
    <source>
        <strain evidence="3">15112-1751.03</strain>
        <tissue evidence="3">Whole Adult</tissue>
    </source>
</reference>
<name>A0A6P8XDU1_DROAB</name>